<name>A0A3M7SFP2_BRAPC</name>
<evidence type="ECO:0000313" key="2">
    <source>
        <dbReference type="Proteomes" id="UP000276133"/>
    </source>
</evidence>
<reference evidence="1 2" key="1">
    <citation type="journal article" date="2018" name="Sci. Rep.">
        <title>Genomic signatures of local adaptation to the degree of environmental predictability in rotifers.</title>
        <authorList>
            <person name="Franch-Gras L."/>
            <person name="Hahn C."/>
            <person name="Garcia-Roger E.M."/>
            <person name="Carmona M.J."/>
            <person name="Serra M."/>
            <person name="Gomez A."/>
        </authorList>
    </citation>
    <scope>NUCLEOTIDE SEQUENCE [LARGE SCALE GENOMIC DNA]</scope>
    <source>
        <strain evidence="1">HYR1</strain>
    </source>
</reference>
<comment type="caution">
    <text evidence="1">The sequence shown here is derived from an EMBL/GenBank/DDBJ whole genome shotgun (WGS) entry which is preliminary data.</text>
</comment>
<dbReference type="Proteomes" id="UP000276133">
    <property type="component" value="Unassembled WGS sequence"/>
</dbReference>
<accession>A0A3M7SFP2</accession>
<organism evidence="1 2">
    <name type="scientific">Brachionus plicatilis</name>
    <name type="common">Marine rotifer</name>
    <name type="synonym">Brachionus muelleri</name>
    <dbReference type="NCBI Taxonomy" id="10195"/>
    <lineage>
        <taxon>Eukaryota</taxon>
        <taxon>Metazoa</taxon>
        <taxon>Spiralia</taxon>
        <taxon>Gnathifera</taxon>
        <taxon>Rotifera</taxon>
        <taxon>Eurotatoria</taxon>
        <taxon>Monogononta</taxon>
        <taxon>Pseudotrocha</taxon>
        <taxon>Ploima</taxon>
        <taxon>Brachionidae</taxon>
        <taxon>Brachionus</taxon>
    </lineage>
</organism>
<keyword evidence="2" id="KW-1185">Reference proteome</keyword>
<sequence length="97" mass="11327">MAYPVTGVPPSLLGLVQAKVIEFSVHVEVYDQNFIFKPIFYSNYFNVTAYIVKRDKRHTNLKEKKLILFRLSRIFGQFPHTRSALHKLGILEFPRST</sequence>
<dbReference type="EMBL" id="REGN01001457">
    <property type="protein sequence ID" value="RNA34539.1"/>
    <property type="molecule type" value="Genomic_DNA"/>
</dbReference>
<gene>
    <name evidence="1" type="ORF">BpHYR1_028808</name>
</gene>
<proteinExistence type="predicted"/>
<evidence type="ECO:0000313" key="1">
    <source>
        <dbReference type="EMBL" id="RNA34539.1"/>
    </source>
</evidence>
<dbReference type="AlphaFoldDB" id="A0A3M7SFP2"/>
<protein>
    <submittedName>
        <fullName evidence="1">Uncharacterized protein</fullName>
    </submittedName>
</protein>